<evidence type="ECO:0000256" key="2">
    <source>
        <dbReference type="SAM" id="Phobius"/>
    </source>
</evidence>
<dbReference type="PANTHER" id="PTHR35179:SF1">
    <property type="entry name" value="INTEGRAL MEMBRANE PROTEIN"/>
    <property type="match status" value="1"/>
</dbReference>
<feature type="compositionally biased region" description="Polar residues" evidence="1">
    <location>
        <begin position="318"/>
        <end position="327"/>
    </location>
</feature>
<dbReference type="Proteomes" id="UP000224634">
    <property type="component" value="Unassembled WGS sequence"/>
</dbReference>
<dbReference type="EMBL" id="PDNA01000013">
    <property type="protein sequence ID" value="PGH26762.1"/>
    <property type="molecule type" value="Genomic_DNA"/>
</dbReference>
<keyword evidence="2" id="KW-0812">Transmembrane</keyword>
<sequence>MATTVGDFKVAAAAAGFTLGFGLLTVWNAIKQTTSIKAPHRSTCVILVWLEIISNLAIGVLGWLFMEGIIPPGVPILFALLACWVFEIQCLMQIIINRIYVVAENKDTVNKVKWGTAGIITAINIAVFTVWIPAHLDPPPNQTYVLINKYWDPTSKVLICLVDAALNYWFLRIVRQRLVRTYGLKKYAPLVRFNARLMIISIGMDVMLIGLMFMRNQLVYIMFHPVAYMVKLNVEMTMAALITKLARGSIHLDLVGDGTTSHHTHHSTHELGRGVQRSRNDPSDEVSITLVKTDDEDNDAAKQPPVRVTTRIQVTTQEADTSSMEESTANDRRPDRSKVAYFGRSWERGTQLQEDDQLPLRTGVKVLQKHIRIET</sequence>
<dbReference type="PANTHER" id="PTHR35179">
    <property type="entry name" value="PROTEIN CBG02620"/>
    <property type="match status" value="1"/>
</dbReference>
<proteinExistence type="predicted"/>
<evidence type="ECO:0000313" key="3">
    <source>
        <dbReference type="EMBL" id="PGH26762.1"/>
    </source>
</evidence>
<evidence type="ECO:0000256" key="1">
    <source>
        <dbReference type="SAM" id="MobiDB-lite"/>
    </source>
</evidence>
<keyword evidence="2" id="KW-0472">Membrane</keyword>
<feature type="transmembrane region" description="Helical" evidence="2">
    <location>
        <begin position="12"/>
        <end position="30"/>
    </location>
</feature>
<accession>A0A2B7Z100</accession>
<organism evidence="3 4">
    <name type="scientific">Polytolypa hystricis (strain UAMH7299)</name>
    <dbReference type="NCBI Taxonomy" id="1447883"/>
    <lineage>
        <taxon>Eukaryota</taxon>
        <taxon>Fungi</taxon>
        <taxon>Dikarya</taxon>
        <taxon>Ascomycota</taxon>
        <taxon>Pezizomycotina</taxon>
        <taxon>Eurotiomycetes</taxon>
        <taxon>Eurotiomycetidae</taxon>
        <taxon>Onygenales</taxon>
        <taxon>Onygenales incertae sedis</taxon>
        <taxon>Polytolypa</taxon>
    </lineage>
</organism>
<name>A0A2B7Z100_POLH7</name>
<feature type="transmembrane region" description="Helical" evidence="2">
    <location>
        <begin position="76"/>
        <end position="100"/>
    </location>
</feature>
<feature type="region of interest" description="Disordered" evidence="1">
    <location>
        <begin position="315"/>
        <end position="336"/>
    </location>
</feature>
<feature type="transmembrane region" description="Helical" evidence="2">
    <location>
        <begin position="42"/>
        <end position="64"/>
    </location>
</feature>
<dbReference type="AlphaFoldDB" id="A0A2B7Z100"/>
<dbReference type="OrthoDB" id="3205825at2759"/>
<feature type="transmembrane region" description="Helical" evidence="2">
    <location>
        <begin position="195"/>
        <end position="214"/>
    </location>
</feature>
<gene>
    <name evidence="3" type="ORF">AJ80_01526</name>
</gene>
<feature type="compositionally biased region" description="Basic and acidic residues" evidence="1">
    <location>
        <begin position="267"/>
        <end position="282"/>
    </location>
</feature>
<reference evidence="3 4" key="1">
    <citation type="submission" date="2017-10" db="EMBL/GenBank/DDBJ databases">
        <title>Comparative genomics in systemic dimorphic fungi from Ajellomycetaceae.</title>
        <authorList>
            <person name="Munoz J.F."/>
            <person name="Mcewen J.G."/>
            <person name="Clay O.K."/>
            <person name="Cuomo C.A."/>
        </authorList>
    </citation>
    <scope>NUCLEOTIDE SEQUENCE [LARGE SCALE GENOMIC DNA]</scope>
    <source>
        <strain evidence="3 4">UAMH7299</strain>
    </source>
</reference>
<evidence type="ECO:0000313" key="4">
    <source>
        <dbReference type="Proteomes" id="UP000224634"/>
    </source>
</evidence>
<feature type="region of interest" description="Disordered" evidence="1">
    <location>
        <begin position="258"/>
        <end position="283"/>
    </location>
</feature>
<comment type="caution">
    <text evidence="3">The sequence shown here is derived from an EMBL/GenBank/DDBJ whole genome shotgun (WGS) entry which is preliminary data.</text>
</comment>
<keyword evidence="2" id="KW-1133">Transmembrane helix</keyword>
<protein>
    <submittedName>
        <fullName evidence="3">Uncharacterized protein</fullName>
    </submittedName>
</protein>
<feature type="transmembrane region" description="Helical" evidence="2">
    <location>
        <begin position="112"/>
        <end position="134"/>
    </location>
</feature>
<feature type="transmembrane region" description="Helical" evidence="2">
    <location>
        <begin position="154"/>
        <end position="174"/>
    </location>
</feature>
<keyword evidence="4" id="KW-1185">Reference proteome</keyword>